<sequence length="58" mass="6668">MELAIFRPVSSVVPFLSGPCTSGPQQYQQHVLLQLWDPIAHDHAFLHFCLARETKLHR</sequence>
<evidence type="ECO:0000313" key="1">
    <source>
        <dbReference type="EMBL" id="JAD58186.1"/>
    </source>
</evidence>
<name>A0A0A9B4A6_ARUDO</name>
<organism evidence="1">
    <name type="scientific">Arundo donax</name>
    <name type="common">Giant reed</name>
    <name type="synonym">Donax arundinaceus</name>
    <dbReference type="NCBI Taxonomy" id="35708"/>
    <lineage>
        <taxon>Eukaryota</taxon>
        <taxon>Viridiplantae</taxon>
        <taxon>Streptophyta</taxon>
        <taxon>Embryophyta</taxon>
        <taxon>Tracheophyta</taxon>
        <taxon>Spermatophyta</taxon>
        <taxon>Magnoliopsida</taxon>
        <taxon>Liliopsida</taxon>
        <taxon>Poales</taxon>
        <taxon>Poaceae</taxon>
        <taxon>PACMAD clade</taxon>
        <taxon>Arundinoideae</taxon>
        <taxon>Arundineae</taxon>
        <taxon>Arundo</taxon>
    </lineage>
</organism>
<protein>
    <submittedName>
        <fullName evidence="1">Uncharacterized protein</fullName>
    </submittedName>
</protein>
<reference evidence="1" key="1">
    <citation type="submission" date="2014-09" db="EMBL/GenBank/DDBJ databases">
        <authorList>
            <person name="Magalhaes I.L.F."/>
            <person name="Oliveira U."/>
            <person name="Santos F.R."/>
            <person name="Vidigal T.H.D.A."/>
            <person name="Brescovit A.D."/>
            <person name="Santos A.J."/>
        </authorList>
    </citation>
    <scope>NUCLEOTIDE SEQUENCE</scope>
    <source>
        <tissue evidence="1">Shoot tissue taken approximately 20 cm above the soil surface</tissue>
    </source>
</reference>
<proteinExistence type="predicted"/>
<dbReference type="AlphaFoldDB" id="A0A0A9B4A6"/>
<dbReference type="EMBL" id="GBRH01239709">
    <property type="protein sequence ID" value="JAD58186.1"/>
    <property type="molecule type" value="Transcribed_RNA"/>
</dbReference>
<reference evidence="1" key="2">
    <citation type="journal article" date="2015" name="Data Brief">
        <title>Shoot transcriptome of the giant reed, Arundo donax.</title>
        <authorList>
            <person name="Barrero R.A."/>
            <person name="Guerrero F.D."/>
            <person name="Moolhuijzen P."/>
            <person name="Goolsby J.A."/>
            <person name="Tidwell J."/>
            <person name="Bellgard S.E."/>
            <person name="Bellgard M.I."/>
        </authorList>
    </citation>
    <scope>NUCLEOTIDE SEQUENCE</scope>
    <source>
        <tissue evidence="1">Shoot tissue taken approximately 20 cm above the soil surface</tissue>
    </source>
</reference>
<accession>A0A0A9B4A6</accession>